<dbReference type="Proteomes" id="UP001210925">
    <property type="component" value="Unassembled WGS sequence"/>
</dbReference>
<evidence type="ECO:0000313" key="4">
    <source>
        <dbReference type="Proteomes" id="UP001210925"/>
    </source>
</evidence>
<sequence>MLFNAALFAIAVSANLLKNGDFEDHSAQYCKESWCILTDEKAIAPWKVCHGTQFEVDHSPWPNQSGQWSMDLSANTPYGIEQEVHLVPGEKYVLSFYLNANYLCDPKEKTGYVSATGVAPLNFKYNHDTAKGAWTEI</sequence>
<dbReference type="AlphaFoldDB" id="A0AAD5UIM1"/>
<evidence type="ECO:0000313" key="3">
    <source>
        <dbReference type="EMBL" id="KAJ3259277.1"/>
    </source>
</evidence>
<dbReference type="InterPro" id="IPR008979">
    <property type="entry name" value="Galactose-bd-like_sf"/>
</dbReference>
<organism evidence="3 4">
    <name type="scientific">Boothiomyces macroporosus</name>
    <dbReference type="NCBI Taxonomy" id="261099"/>
    <lineage>
        <taxon>Eukaryota</taxon>
        <taxon>Fungi</taxon>
        <taxon>Fungi incertae sedis</taxon>
        <taxon>Chytridiomycota</taxon>
        <taxon>Chytridiomycota incertae sedis</taxon>
        <taxon>Chytridiomycetes</taxon>
        <taxon>Rhizophydiales</taxon>
        <taxon>Terramycetaceae</taxon>
        <taxon>Boothiomyces</taxon>
    </lineage>
</organism>
<dbReference type="SUPFAM" id="SSF49785">
    <property type="entry name" value="Galactose-binding domain-like"/>
    <property type="match status" value="1"/>
</dbReference>
<keyword evidence="1" id="KW-0732">Signal</keyword>
<feature type="domain" description="DUF642" evidence="2">
    <location>
        <begin position="15"/>
        <end position="123"/>
    </location>
</feature>
<feature type="signal peptide" evidence="1">
    <location>
        <begin position="1"/>
        <end position="22"/>
    </location>
</feature>
<comment type="caution">
    <text evidence="3">The sequence shown here is derived from an EMBL/GenBank/DDBJ whole genome shotgun (WGS) entry which is preliminary data.</text>
</comment>
<dbReference type="EMBL" id="JADGKB010000019">
    <property type="protein sequence ID" value="KAJ3259277.1"/>
    <property type="molecule type" value="Genomic_DNA"/>
</dbReference>
<keyword evidence="4" id="KW-1185">Reference proteome</keyword>
<reference evidence="3" key="1">
    <citation type="submission" date="2020-05" db="EMBL/GenBank/DDBJ databases">
        <title>Phylogenomic resolution of chytrid fungi.</title>
        <authorList>
            <person name="Stajich J.E."/>
            <person name="Amses K."/>
            <person name="Simmons R."/>
            <person name="Seto K."/>
            <person name="Myers J."/>
            <person name="Bonds A."/>
            <person name="Quandt C.A."/>
            <person name="Barry K."/>
            <person name="Liu P."/>
            <person name="Grigoriev I."/>
            <person name="Longcore J.E."/>
            <person name="James T.Y."/>
        </authorList>
    </citation>
    <scope>NUCLEOTIDE SEQUENCE</scope>
    <source>
        <strain evidence="3">PLAUS21</strain>
    </source>
</reference>
<accession>A0AAD5UIM1</accession>
<dbReference type="InterPro" id="IPR006946">
    <property type="entry name" value="DGR2-like_dom"/>
</dbReference>
<feature type="non-terminal residue" evidence="3">
    <location>
        <position position="137"/>
    </location>
</feature>
<protein>
    <recommendedName>
        <fullName evidence="2">DUF642 domain-containing protein</fullName>
    </recommendedName>
</protein>
<name>A0AAD5UIM1_9FUNG</name>
<dbReference type="Pfam" id="PF04862">
    <property type="entry name" value="DUF642"/>
    <property type="match status" value="1"/>
</dbReference>
<dbReference type="Gene3D" id="2.60.120.260">
    <property type="entry name" value="Galactose-binding domain-like"/>
    <property type="match status" value="1"/>
</dbReference>
<feature type="chain" id="PRO_5042169655" description="DUF642 domain-containing protein" evidence="1">
    <location>
        <begin position="23"/>
        <end position="137"/>
    </location>
</feature>
<proteinExistence type="predicted"/>
<evidence type="ECO:0000259" key="2">
    <source>
        <dbReference type="Pfam" id="PF04862"/>
    </source>
</evidence>
<evidence type="ECO:0000256" key="1">
    <source>
        <dbReference type="SAM" id="SignalP"/>
    </source>
</evidence>
<gene>
    <name evidence="3" type="ORF">HK103_002475</name>
</gene>